<dbReference type="OrthoDB" id="409374at2759"/>
<comment type="caution">
    <text evidence="5">Lacks conserved residue(s) required for the propagation of feature annotation.</text>
</comment>
<dbReference type="SUPFAM" id="SSF57184">
    <property type="entry name" value="Growth factor receptor domain"/>
    <property type="match status" value="1"/>
</dbReference>
<feature type="disulfide bond" evidence="5">
    <location>
        <begin position="96"/>
        <end position="105"/>
    </location>
</feature>
<feature type="region of interest" description="Disordered" evidence="6">
    <location>
        <begin position="179"/>
        <end position="200"/>
    </location>
</feature>
<protein>
    <recommendedName>
        <fullName evidence="7">EGF-like domain-containing protein</fullName>
    </recommendedName>
</protein>
<evidence type="ECO:0000313" key="9">
    <source>
        <dbReference type="Proteomes" id="UP000437017"/>
    </source>
</evidence>
<keyword evidence="9" id="KW-1185">Reference proteome</keyword>
<feature type="compositionally biased region" description="Basic and acidic residues" evidence="6">
    <location>
        <begin position="187"/>
        <end position="197"/>
    </location>
</feature>
<name>A0A6A1QJE0_BALPH</name>
<dbReference type="SMART" id="SM00181">
    <property type="entry name" value="EGF"/>
    <property type="match status" value="5"/>
</dbReference>
<evidence type="ECO:0000256" key="2">
    <source>
        <dbReference type="ARBA" id="ARBA00022729"/>
    </source>
</evidence>
<organism evidence="8 9">
    <name type="scientific">Balaenoptera physalus</name>
    <name type="common">Fin whale</name>
    <name type="synonym">Balaena physalus</name>
    <dbReference type="NCBI Taxonomy" id="9770"/>
    <lineage>
        <taxon>Eukaryota</taxon>
        <taxon>Metazoa</taxon>
        <taxon>Chordata</taxon>
        <taxon>Craniata</taxon>
        <taxon>Vertebrata</taxon>
        <taxon>Euteleostomi</taxon>
        <taxon>Mammalia</taxon>
        <taxon>Eutheria</taxon>
        <taxon>Laurasiatheria</taxon>
        <taxon>Artiodactyla</taxon>
        <taxon>Whippomorpha</taxon>
        <taxon>Cetacea</taxon>
        <taxon>Mysticeti</taxon>
        <taxon>Balaenopteridae</taxon>
        <taxon>Balaenoptera</taxon>
    </lineage>
</organism>
<evidence type="ECO:0000256" key="4">
    <source>
        <dbReference type="ARBA" id="ARBA00023157"/>
    </source>
</evidence>
<dbReference type="SMART" id="SM00180">
    <property type="entry name" value="EGF_Lam"/>
    <property type="match status" value="3"/>
</dbReference>
<dbReference type="Proteomes" id="UP000437017">
    <property type="component" value="Unassembled WGS sequence"/>
</dbReference>
<dbReference type="InterPro" id="IPR009030">
    <property type="entry name" value="Growth_fac_rcpt_cys_sf"/>
</dbReference>
<dbReference type="PROSITE" id="PS50026">
    <property type="entry name" value="EGF_3"/>
    <property type="match status" value="2"/>
</dbReference>
<dbReference type="AlphaFoldDB" id="A0A6A1QJE0"/>
<dbReference type="InterPro" id="IPR002049">
    <property type="entry name" value="LE_dom"/>
</dbReference>
<comment type="caution">
    <text evidence="8">The sequence shown here is derived from an EMBL/GenBank/DDBJ whole genome shotgun (WGS) entry which is preliminary data.</text>
</comment>
<dbReference type="GO" id="GO:0016020">
    <property type="term" value="C:membrane"/>
    <property type="evidence" value="ECO:0007669"/>
    <property type="project" value="TreeGrafter"/>
</dbReference>
<dbReference type="PRINTS" id="PR00011">
    <property type="entry name" value="EGFLAMININ"/>
</dbReference>
<dbReference type="InterPro" id="IPR052485">
    <property type="entry name" value="MEGF_diff_regulators"/>
</dbReference>
<evidence type="ECO:0000313" key="8">
    <source>
        <dbReference type="EMBL" id="KAB0407174.1"/>
    </source>
</evidence>
<feature type="domain" description="EGF-like" evidence="7">
    <location>
        <begin position="114"/>
        <end position="149"/>
    </location>
</feature>
<dbReference type="PROSITE" id="PS00022">
    <property type="entry name" value="EGF_1"/>
    <property type="match status" value="2"/>
</dbReference>
<evidence type="ECO:0000259" key="7">
    <source>
        <dbReference type="PROSITE" id="PS50026"/>
    </source>
</evidence>
<keyword evidence="1 5" id="KW-0245">EGF-like domain</keyword>
<keyword evidence="3" id="KW-0677">Repeat</keyword>
<feature type="non-terminal residue" evidence="8">
    <location>
        <position position="1"/>
    </location>
</feature>
<proteinExistence type="predicted"/>
<accession>A0A6A1QJE0</accession>
<dbReference type="CDD" id="cd00055">
    <property type="entry name" value="EGF_Lam"/>
    <property type="match status" value="2"/>
</dbReference>
<keyword evidence="4 5" id="KW-1015">Disulfide bond</keyword>
<dbReference type="PANTHER" id="PTHR24052">
    <property type="entry name" value="DELTA-RELATED"/>
    <property type="match status" value="1"/>
</dbReference>
<evidence type="ECO:0000256" key="1">
    <source>
        <dbReference type="ARBA" id="ARBA00022536"/>
    </source>
</evidence>
<feature type="domain" description="EGF-like" evidence="7">
    <location>
        <begin position="75"/>
        <end position="106"/>
    </location>
</feature>
<reference evidence="8 9" key="1">
    <citation type="journal article" date="2019" name="PLoS ONE">
        <title>Genomic analyses reveal an absence of contemporary introgressive admixture between fin whales and blue whales, despite known hybrids.</title>
        <authorList>
            <person name="Westbury M.V."/>
            <person name="Petersen B."/>
            <person name="Lorenzen E.D."/>
        </authorList>
    </citation>
    <scope>NUCLEOTIDE SEQUENCE [LARGE SCALE GENOMIC DNA]</scope>
    <source>
        <strain evidence="8">FinWhale-01</strain>
    </source>
</reference>
<dbReference type="Pfam" id="PF12661">
    <property type="entry name" value="hEGF"/>
    <property type="match status" value="1"/>
</dbReference>
<sequence length="397" mass="42614">RVHGDPSALTRSSLAGCDSDHWGPHCSNRCQCQNGALCNPITGACVCEELCPPGSHGAHCELRCPCQNGGTCHHITGECACPPGWMCDHVTGQCHCTAGYMGDRCQEECPFGTFGFQCSLRCDCHNGGQCSPTTGACKCEPGYKGPRCQERLCPEGLHGPGCSLPCPCDAGNTISLHLTKPFPSPKGPRDRTTKAEAGDVSPRGTVLEATLRIAFDSPHITQDPRSKKVKLVLRHTPKHSKHRRLRWKAETQESLEASVRQLTVHLPWADQTWGGQRVEYGRIPDQTVLSSFSQMLSCHPVTGACTCQPGWSGHHCNESCPAGYYGDGCQLPCTCQNGANCHSVTGSCTCAPGFMVRWEGTPMASPPTPAPTQERRGQLLPLPGGIRECGPVPMDAE</sequence>
<evidence type="ECO:0000256" key="3">
    <source>
        <dbReference type="ARBA" id="ARBA00022737"/>
    </source>
</evidence>
<dbReference type="Gene3D" id="2.170.300.10">
    <property type="entry name" value="Tie2 ligand-binding domain superfamily"/>
    <property type="match status" value="4"/>
</dbReference>
<dbReference type="Pfam" id="PF00053">
    <property type="entry name" value="EGF_laminin"/>
    <property type="match status" value="3"/>
</dbReference>
<dbReference type="EMBL" id="SGJD01000080">
    <property type="protein sequence ID" value="KAB0407174.1"/>
    <property type="molecule type" value="Genomic_DNA"/>
</dbReference>
<gene>
    <name evidence="8" type="ORF">E2I00_013526</name>
</gene>
<dbReference type="InterPro" id="IPR013032">
    <property type="entry name" value="EGF-like_CS"/>
</dbReference>
<keyword evidence="2" id="KW-0732">Signal</keyword>
<feature type="disulfide bond" evidence="5">
    <location>
        <begin position="139"/>
        <end position="148"/>
    </location>
</feature>
<dbReference type="PANTHER" id="PTHR24052:SF13">
    <property type="entry name" value="MULTIPLE EGF LIKE DOMAINS 11"/>
    <property type="match status" value="1"/>
</dbReference>
<evidence type="ECO:0000256" key="5">
    <source>
        <dbReference type="PROSITE-ProRule" id="PRU00076"/>
    </source>
</evidence>
<dbReference type="InterPro" id="IPR000742">
    <property type="entry name" value="EGF"/>
</dbReference>
<dbReference type="FunFam" id="2.170.300.10:FF:000041">
    <property type="entry name" value="Tyrosine protein kinase receptor tie-1, putative"/>
    <property type="match status" value="2"/>
</dbReference>
<dbReference type="PROSITE" id="PS01186">
    <property type="entry name" value="EGF_2"/>
    <property type="match status" value="2"/>
</dbReference>
<evidence type="ECO:0000256" key="6">
    <source>
        <dbReference type="SAM" id="MobiDB-lite"/>
    </source>
</evidence>